<dbReference type="InterPro" id="IPR050951">
    <property type="entry name" value="Retrovirus_Pol_polyprotein"/>
</dbReference>
<gene>
    <name evidence="2" type="ORF">PR048_028592</name>
</gene>
<dbReference type="Proteomes" id="UP001159363">
    <property type="component" value="Chromosome 12"/>
</dbReference>
<dbReference type="PANTHER" id="PTHR37984">
    <property type="entry name" value="PROTEIN CBG26694"/>
    <property type="match status" value="1"/>
</dbReference>
<protein>
    <recommendedName>
        <fullName evidence="1">Integrase catalytic domain-containing protein</fullName>
    </recommendedName>
</protein>
<keyword evidence="3" id="KW-1185">Reference proteome</keyword>
<reference evidence="2 3" key="1">
    <citation type="submission" date="2023-02" db="EMBL/GenBank/DDBJ databases">
        <title>LHISI_Scaffold_Assembly.</title>
        <authorList>
            <person name="Stuart O.P."/>
            <person name="Cleave R."/>
            <person name="Magrath M.J.L."/>
            <person name="Mikheyev A.S."/>
        </authorList>
    </citation>
    <scope>NUCLEOTIDE SEQUENCE [LARGE SCALE GENOMIC DNA]</scope>
    <source>
        <strain evidence="2">Daus_M_001</strain>
        <tissue evidence="2">Leg muscle</tissue>
    </source>
</reference>
<organism evidence="2 3">
    <name type="scientific">Dryococelus australis</name>
    <dbReference type="NCBI Taxonomy" id="614101"/>
    <lineage>
        <taxon>Eukaryota</taxon>
        <taxon>Metazoa</taxon>
        <taxon>Ecdysozoa</taxon>
        <taxon>Arthropoda</taxon>
        <taxon>Hexapoda</taxon>
        <taxon>Insecta</taxon>
        <taxon>Pterygota</taxon>
        <taxon>Neoptera</taxon>
        <taxon>Polyneoptera</taxon>
        <taxon>Phasmatodea</taxon>
        <taxon>Verophasmatodea</taxon>
        <taxon>Anareolatae</taxon>
        <taxon>Phasmatidae</taxon>
        <taxon>Eurycanthinae</taxon>
        <taxon>Dryococelus</taxon>
    </lineage>
</organism>
<sequence length="265" mass="30399">MSEEFQTFLRNNGMQHITTAVHTPHSSGAAEYSVKTLKASFKKLLWQDENSTKAVQAFLFMHRATPYTTTEYSPAELQMGHRLRTGFNLLIPSRDTVVEKKRESQSTHHTGCRKNTFTEDQNIYMKHYTEGTVRWIPAVIVKQLGNLCDFSGIQNNSNKQWVAQPPHSADDQQDHYNQTFHKCGGNYPLHQWMHCHHPNPTCPGQTLLHYILMANCQNQVIRCLPILFQNNCLPVTRPEEIPSSAWLPGPLPFLSLNINKTPKLY</sequence>
<comment type="caution">
    <text evidence="2">The sequence shown here is derived from an EMBL/GenBank/DDBJ whole genome shotgun (WGS) entry which is preliminary data.</text>
</comment>
<dbReference type="EMBL" id="JARBHB010000013">
    <property type="protein sequence ID" value="KAJ8869600.1"/>
    <property type="molecule type" value="Genomic_DNA"/>
</dbReference>
<feature type="domain" description="Integrase catalytic" evidence="1">
    <location>
        <begin position="1"/>
        <end position="82"/>
    </location>
</feature>
<dbReference type="InterPro" id="IPR012337">
    <property type="entry name" value="RNaseH-like_sf"/>
</dbReference>
<dbReference type="PANTHER" id="PTHR37984:SF5">
    <property type="entry name" value="PROTEIN NYNRIN-LIKE"/>
    <property type="match status" value="1"/>
</dbReference>
<accession>A0ABQ9GB02</accession>
<name>A0ABQ9GB02_9NEOP</name>
<evidence type="ECO:0000313" key="2">
    <source>
        <dbReference type="EMBL" id="KAJ8869600.1"/>
    </source>
</evidence>
<evidence type="ECO:0000313" key="3">
    <source>
        <dbReference type="Proteomes" id="UP001159363"/>
    </source>
</evidence>
<dbReference type="InterPro" id="IPR001584">
    <property type="entry name" value="Integrase_cat-core"/>
</dbReference>
<proteinExistence type="predicted"/>
<dbReference type="PROSITE" id="PS50994">
    <property type="entry name" value="INTEGRASE"/>
    <property type="match status" value="1"/>
</dbReference>
<dbReference type="Gene3D" id="3.30.420.10">
    <property type="entry name" value="Ribonuclease H-like superfamily/Ribonuclease H"/>
    <property type="match status" value="1"/>
</dbReference>
<dbReference type="InterPro" id="IPR036397">
    <property type="entry name" value="RNaseH_sf"/>
</dbReference>
<dbReference type="SUPFAM" id="SSF53098">
    <property type="entry name" value="Ribonuclease H-like"/>
    <property type="match status" value="1"/>
</dbReference>
<evidence type="ECO:0000259" key="1">
    <source>
        <dbReference type="PROSITE" id="PS50994"/>
    </source>
</evidence>